<name>A0AB39ZNF8_DROSZ</name>
<protein>
    <recommendedName>
        <fullName evidence="1">DUF4780 domain-containing protein</fullName>
    </recommendedName>
</protein>
<accession>A0AB39ZNF8</accession>
<dbReference type="InterPro" id="IPR031961">
    <property type="entry name" value="DUF4780"/>
</dbReference>
<dbReference type="Proteomes" id="UP001652628">
    <property type="component" value="Chromosome 3"/>
</dbReference>
<organism evidence="2 3">
    <name type="scientific">Drosophila suzukii</name>
    <name type="common">Spotted-wing drosophila fruit fly</name>
    <dbReference type="NCBI Taxonomy" id="28584"/>
    <lineage>
        <taxon>Eukaryota</taxon>
        <taxon>Metazoa</taxon>
        <taxon>Ecdysozoa</taxon>
        <taxon>Arthropoda</taxon>
        <taxon>Hexapoda</taxon>
        <taxon>Insecta</taxon>
        <taxon>Pterygota</taxon>
        <taxon>Neoptera</taxon>
        <taxon>Endopterygota</taxon>
        <taxon>Diptera</taxon>
        <taxon>Brachycera</taxon>
        <taxon>Muscomorpha</taxon>
        <taxon>Ephydroidea</taxon>
        <taxon>Drosophilidae</taxon>
        <taxon>Drosophila</taxon>
        <taxon>Sophophora</taxon>
    </lineage>
</organism>
<sequence>MNSLKIYESDAAPKASTIQNSGPGFVRLKSKQKKLLRKALQGGLTREKALAVAQAVPIAKGLLPAPYGIQTTTPYPYSTFVKCVRIGVAPESAGTLLTAEEVTRIKEAIVDVTVENSGSQKPQFEGCVPRRGWLLITCSNLSTAEWFKQNFCHIQAKVDIKLKLMKESELPKKNVVLGYFPDSLSTSSKKVLQIIEAQNSVSTAEWRVMNRLIHGDFLHLVMAVDNESHKKLVKMGGLIFYRFGRLKLYSKSASDRKKALDGKNLASNISPVEKSFEKPAPSQTAAEDQAMRNIGPGNFCDNPWNSYNNPVYQWNQQPNSWYYPNYPPPFWSGSGTWNR</sequence>
<dbReference type="Pfam" id="PF16012">
    <property type="entry name" value="DUF4780"/>
    <property type="match status" value="1"/>
</dbReference>
<keyword evidence="2" id="KW-1185">Reference proteome</keyword>
<dbReference type="RefSeq" id="XP_016939775.4">
    <property type="nucleotide sequence ID" value="XM_017084286.4"/>
</dbReference>
<gene>
    <name evidence="3" type="primary">LOC108017271</name>
</gene>
<proteinExistence type="predicted"/>
<dbReference type="AlphaFoldDB" id="A0AB39ZNF8"/>
<feature type="domain" description="DUF4780" evidence="1">
    <location>
        <begin position="82"/>
        <end position="248"/>
    </location>
</feature>
<reference evidence="3" key="1">
    <citation type="submission" date="2025-08" db="UniProtKB">
        <authorList>
            <consortium name="RefSeq"/>
        </authorList>
    </citation>
    <scope>IDENTIFICATION</scope>
</reference>
<evidence type="ECO:0000313" key="3">
    <source>
        <dbReference type="RefSeq" id="XP_016939775.4"/>
    </source>
</evidence>
<evidence type="ECO:0000259" key="1">
    <source>
        <dbReference type="Pfam" id="PF16012"/>
    </source>
</evidence>
<evidence type="ECO:0000313" key="2">
    <source>
        <dbReference type="Proteomes" id="UP001652628"/>
    </source>
</evidence>
<dbReference type="GeneID" id="108017271"/>